<sequence>MRQIITILKNPNQSEIEHAIEFNFYELFRALVTIDLEDIEYEETDEFFRYSTGIPFFLLNGVIDSHIPSEVAIKKIEENITFFEKRQVPFLWMIGPSSSPKNMGELLINNGLILNKQPGMAYNLKILGAERELLNKVEIIKVENVETLKVWNDVVLTGFALPKEIISDFFYKAFSFMLLNDTPSASAFLAYYDGNPVASSVVCYEAGVAG</sequence>
<dbReference type="AlphaFoldDB" id="A0A0F9MA77"/>
<gene>
    <name evidence="1" type="ORF">LCGC14_1485270</name>
</gene>
<protein>
    <submittedName>
        <fullName evidence="1">Uncharacterized protein</fullName>
    </submittedName>
</protein>
<feature type="non-terminal residue" evidence="1">
    <location>
        <position position="210"/>
    </location>
</feature>
<dbReference type="Gene3D" id="3.40.630.30">
    <property type="match status" value="1"/>
</dbReference>
<comment type="caution">
    <text evidence="1">The sequence shown here is derived from an EMBL/GenBank/DDBJ whole genome shotgun (WGS) entry which is preliminary data.</text>
</comment>
<name>A0A0F9MA77_9ZZZZ</name>
<organism evidence="1">
    <name type="scientific">marine sediment metagenome</name>
    <dbReference type="NCBI Taxonomy" id="412755"/>
    <lineage>
        <taxon>unclassified sequences</taxon>
        <taxon>metagenomes</taxon>
        <taxon>ecological metagenomes</taxon>
    </lineage>
</organism>
<proteinExistence type="predicted"/>
<evidence type="ECO:0000313" key="1">
    <source>
        <dbReference type="EMBL" id="KKM66032.1"/>
    </source>
</evidence>
<dbReference type="EMBL" id="LAZR01010613">
    <property type="protein sequence ID" value="KKM66032.1"/>
    <property type="molecule type" value="Genomic_DNA"/>
</dbReference>
<reference evidence="1" key="1">
    <citation type="journal article" date="2015" name="Nature">
        <title>Complex archaea that bridge the gap between prokaryotes and eukaryotes.</title>
        <authorList>
            <person name="Spang A."/>
            <person name="Saw J.H."/>
            <person name="Jorgensen S.L."/>
            <person name="Zaremba-Niedzwiedzka K."/>
            <person name="Martijn J."/>
            <person name="Lind A.E."/>
            <person name="van Eijk R."/>
            <person name="Schleper C."/>
            <person name="Guy L."/>
            <person name="Ettema T.J."/>
        </authorList>
    </citation>
    <scope>NUCLEOTIDE SEQUENCE</scope>
</reference>
<accession>A0A0F9MA77</accession>